<keyword evidence="2" id="KW-1185">Reference proteome</keyword>
<proteinExistence type="predicted"/>
<dbReference type="InterPro" id="IPR021272">
    <property type="entry name" value="DUF2851"/>
</dbReference>
<gene>
    <name evidence="1" type="ORF">EV194_10770</name>
</gene>
<dbReference type="Proteomes" id="UP000295221">
    <property type="component" value="Unassembled WGS sequence"/>
</dbReference>
<dbReference type="OrthoDB" id="1005072at2"/>
<evidence type="ECO:0000313" key="2">
    <source>
        <dbReference type="Proteomes" id="UP000295221"/>
    </source>
</evidence>
<dbReference type="RefSeq" id="WP_132434009.1">
    <property type="nucleotide sequence ID" value="NZ_SLWK01000007.1"/>
</dbReference>
<comment type="caution">
    <text evidence="1">The sequence shown here is derived from an EMBL/GenBank/DDBJ whole genome shotgun (WGS) entry which is preliminary data.</text>
</comment>
<accession>A0A4R2GH28</accession>
<dbReference type="Pfam" id="PF11013">
    <property type="entry name" value="DUF2851"/>
    <property type="match status" value="1"/>
</dbReference>
<organism evidence="1 2">
    <name type="scientific">Natronoflexus pectinivorans</name>
    <dbReference type="NCBI Taxonomy" id="682526"/>
    <lineage>
        <taxon>Bacteria</taxon>
        <taxon>Pseudomonadati</taxon>
        <taxon>Bacteroidota</taxon>
        <taxon>Bacteroidia</taxon>
        <taxon>Marinilabiliales</taxon>
        <taxon>Marinilabiliaceae</taxon>
        <taxon>Natronoflexus</taxon>
    </lineage>
</organism>
<evidence type="ECO:0000313" key="1">
    <source>
        <dbReference type="EMBL" id="TCO07686.1"/>
    </source>
</evidence>
<sequence length="427" mass="49495">MTEDFLHYIWKHRLYKPGQYSTNQGEQLEIINPGLLNSDAGPDFFNAKVKIGDTMWAGNIEIHLKASDWFKHGHHEDEAYNNVILHVVAENNSTCFSASQREIPVWEIPIETACTYKYMELQQNQLWIPCASDIARVDEFQLTQWLERMTIEKLEIKVDSVIKLLSQYNNDWDEVFYVLLVRNFGFGLNGDPFEMLARRTPWRTILKNADNIERLEAIFLGQGGFLSELLPEDEYIQKLQKEYRLLSGKYGLIPVENFTWKFLRLRPSNFPTIRLVQLAELFNKGRLSLSKVLKAENIQQLIALLNISPSGYWMSHYRPGAESPVKSKAIGQNSRELIIINTFVPLVFAYGKLRGNEDLCNKSTEWLESLKPELNNIIEKWQEIGIKAKNASQSQALVHLKKRYCREKRCLMCRVGHLIISGKTNPQ</sequence>
<name>A0A4R2GH28_9BACT</name>
<reference evidence="1 2" key="1">
    <citation type="submission" date="2019-03" db="EMBL/GenBank/DDBJ databases">
        <title>Genomic Encyclopedia of Type Strains, Phase IV (KMG-IV): sequencing the most valuable type-strain genomes for metagenomic binning, comparative biology and taxonomic classification.</title>
        <authorList>
            <person name="Goeker M."/>
        </authorList>
    </citation>
    <scope>NUCLEOTIDE SEQUENCE [LARGE SCALE GENOMIC DNA]</scope>
    <source>
        <strain evidence="1 2">DSM 24179</strain>
    </source>
</reference>
<dbReference type="AlphaFoldDB" id="A0A4R2GH28"/>
<dbReference type="EMBL" id="SLWK01000007">
    <property type="protein sequence ID" value="TCO07686.1"/>
    <property type="molecule type" value="Genomic_DNA"/>
</dbReference>
<protein>
    <submittedName>
        <fullName evidence="1">Uncharacterized protein DUF2851</fullName>
    </submittedName>
</protein>